<name>A0A1Z2XMX8_9FIRM</name>
<keyword evidence="5" id="KW-1133">Transmembrane helix</keyword>
<evidence type="ECO:0000256" key="3">
    <source>
        <dbReference type="ARBA" id="ARBA00022475"/>
    </source>
</evidence>
<keyword evidence="4" id="KW-0812">Transmembrane</keyword>
<keyword evidence="3" id="KW-1003">Cell membrane</keyword>
<comment type="subcellular location">
    <subcellularLocation>
        <location evidence="1">Cell membrane</location>
        <topology evidence="1">Multi-pass membrane protein</topology>
    </subcellularLocation>
</comment>
<reference evidence="8 10" key="3">
    <citation type="submission" date="2020-11" db="EMBL/GenBank/DDBJ databases">
        <title>Closed and high quality bacterial genomes of the OMM12 community.</title>
        <authorList>
            <person name="Marbouty M."/>
            <person name="Lamy-Besnier Q."/>
            <person name="Debarbieux L."/>
            <person name="Koszul R."/>
        </authorList>
    </citation>
    <scope>NUCLEOTIDE SEQUENCE [LARGE SCALE GENOMIC DNA]</scope>
    <source>
        <strain evidence="8 10">KB18</strain>
    </source>
</reference>
<sequence length="602" mass="68060">MKPDVKKIIITNLPYLLFVWLFGKVGEAWRRAAGADASQKMLHFMDSLAAAFANGLPSFHPFDLCIGIGGAVLVRLAVYLKGKNAKKYRHGMEYGSARWGGPKDIAPYIAPVFENNILLTQTERLTMNGRPKDPKTARNKNVLVIGGSGSGKTRFFVKPNLMQMHSSYCITDPKGSLLIEVGQLLKRGGYRIKVLNTINFSKSMRYNPFAYLHSEKDILKLVNTIIANTKGDGDKSAEDFWVKSERLFYTALIGYIWYEAPENEKNFTTLLEMINASEVREDDAEFQSPVDEMFARLAEKEPEHFAVRQYQKFLLSAGKTRSSILISCGARLAPFDIREVRELMETDEMELDTLGDRKTALFLIMSDTDTTFNFILAMLQSQLINLLCDRADDVYGGRLPVHVRLILDEFANIGQIPNFDKLIATIRSREISVSIILQSQSQLKSIYKDAADIISDNCDCTLFLSGRGKNAKEISDALGRETIDSYNTSENRGSQTSHGLNYQKLGKELMSQDEIAVMDGGKCILQVRGVRPFFSEKYDITRHPQYKYLSDADKKNAFDVDGYLATMRRRQRQVVMQEEVFDFYEIDLSDEEETGEADAAEE</sequence>
<gene>
    <name evidence="7" type="ORF">ADH66_03485</name>
    <name evidence="8" type="ORF">I5Q82_13540</name>
</gene>
<dbReference type="SUPFAM" id="SSF52540">
    <property type="entry name" value="P-loop containing nucleoside triphosphate hydrolases"/>
    <property type="match status" value="1"/>
</dbReference>
<evidence type="ECO:0000313" key="8">
    <source>
        <dbReference type="EMBL" id="QQR29082.1"/>
    </source>
</evidence>
<dbReference type="PANTHER" id="PTHR37937:SF1">
    <property type="entry name" value="CONJUGATIVE TRANSFER: DNA TRANSPORT"/>
    <property type="match status" value="1"/>
</dbReference>
<evidence type="ECO:0000256" key="2">
    <source>
        <dbReference type="ARBA" id="ARBA00008806"/>
    </source>
</evidence>
<dbReference type="Gene3D" id="3.40.50.300">
    <property type="entry name" value="P-loop containing nucleotide triphosphate hydrolases"/>
    <property type="match status" value="1"/>
</dbReference>
<dbReference type="NCBIfam" id="NF045973">
    <property type="entry name" value="conju_CD1115"/>
    <property type="match status" value="1"/>
</dbReference>
<dbReference type="InterPro" id="IPR003688">
    <property type="entry name" value="TraG/VirD4"/>
</dbReference>
<accession>A0A1Z2XMX8</accession>
<dbReference type="EMBL" id="CP021422">
    <property type="protein sequence ID" value="ASB39792.1"/>
    <property type="molecule type" value="Genomic_DNA"/>
</dbReference>
<dbReference type="Pfam" id="PF02534">
    <property type="entry name" value="T4SS-DNA_transf"/>
    <property type="match status" value="1"/>
</dbReference>
<dbReference type="CDD" id="cd01127">
    <property type="entry name" value="TrwB_TraG_TraD_VirD4"/>
    <property type="match status" value="1"/>
</dbReference>
<dbReference type="InterPro" id="IPR027417">
    <property type="entry name" value="P-loop_NTPase"/>
</dbReference>
<proteinExistence type="inferred from homology"/>
<dbReference type="Proteomes" id="UP000596035">
    <property type="component" value="Chromosome"/>
</dbReference>
<dbReference type="PANTHER" id="PTHR37937">
    <property type="entry name" value="CONJUGATIVE TRANSFER: DNA TRANSPORT"/>
    <property type="match status" value="1"/>
</dbReference>
<dbReference type="GO" id="GO:0005886">
    <property type="term" value="C:plasma membrane"/>
    <property type="evidence" value="ECO:0007669"/>
    <property type="project" value="UniProtKB-SubCell"/>
</dbReference>
<dbReference type="EMBL" id="CP065321">
    <property type="protein sequence ID" value="QQR29082.1"/>
    <property type="molecule type" value="Genomic_DNA"/>
</dbReference>
<evidence type="ECO:0000256" key="1">
    <source>
        <dbReference type="ARBA" id="ARBA00004651"/>
    </source>
</evidence>
<evidence type="ECO:0000256" key="6">
    <source>
        <dbReference type="ARBA" id="ARBA00023136"/>
    </source>
</evidence>
<dbReference type="InterPro" id="IPR051539">
    <property type="entry name" value="T4SS-coupling_protein"/>
</dbReference>
<evidence type="ECO:0000256" key="4">
    <source>
        <dbReference type="ARBA" id="ARBA00022692"/>
    </source>
</evidence>
<evidence type="ECO:0000313" key="10">
    <source>
        <dbReference type="Proteomes" id="UP000596035"/>
    </source>
</evidence>
<evidence type="ECO:0000256" key="5">
    <source>
        <dbReference type="ARBA" id="ARBA00022989"/>
    </source>
</evidence>
<reference evidence="7" key="1">
    <citation type="journal article" date="2017" name="Genome Announc.">
        <title>High-Quality Whole-Genome Sequences of the Oligo-Mouse-Microbiota Bacterial Community.</title>
        <authorList>
            <person name="Garzetti D."/>
            <person name="Brugiroux S."/>
            <person name="Bunk B."/>
            <person name="Pukall R."/>
            <person name="McCoy K.D."/>
            <person name="Macpherson A.J."/>
            <person name="Stecher B."/>
        </authorList>
    </citation>
    <scope>NUCLEOTIDE SEQUENCE</scope>
    <source>
        <strain evidence="7">KB18</strain>
    </source>
</reference>
<dbReference type="KEGG" id="amur:ADH66_03485"/>
<organism evidence="8 10">
    <name type="scientific">Acutalibacter muris</name>
    <dbReference type="NCBI Taxonomy" id="1796620"/>
    <lineage>
        <taxon>Bacteria</taxon>
        <taxon>Bacillati</taxon>
        <taxon>Bacillota</taxon>
        <taxon>Clostridia</taxon>
        <taxon>Eubacteriales</taxon>
        <taxon>Acutalibacteraceae</taxon>
        <taxon>Acutalibacter</taxon>
    </lineage>
</organism>
<evidence type="ECO:0000313" key="7">
    <source>
        <dbReference type="EMBL" id="ASB39792.1"/>
    </source>
</evidence>
<reference evidence="9" key="2">
    <citation type="submission" date="2017-05" db="EMBL/GenBank/DDBJ databases">
        <title>Improved OligoMM genomes.</title>
        <authorList>
            <person name="Garzetti D."/>
        </authorList>
    </citation>
    <scope>NUCLEOTIDE SEQUENCE [LARGE SCALE GENOMIC DNA]</scope>
    <source>
        <strain evidence="9">KB18</strain>
    </source>
</reference>
<keyword evidence="6" id="KW-0472">Membrane</keyword>
<evidence type="ECO:0000313" key="9">
    <source>
        <dbReference type="Proteomes" id="UP000196710"/>
    </source>
</evidence>
<protein>
    <submittedName>
        <fullName evidence="7">Conjugal transfer protein TraG</fullName>
    </submittedName>
    <submittedName>
        <fullName evidence="8">Type IV secretory system conjugative DNA transfer family protein</fullName>
    </submittedName>
</protein>
<dbReference type="RefSeq" id="WP_066535632.1">
    <property type="nucleotide sequence ID" value="NZ_CP021422.1"/>
</dbReference>
<dbReference type="AlphaFoldDB" id="A0A1Z2XMX8"/>
<dbReference type="Proteomes" id="UP000196710">
    <property type="component" value="Chromosome"/>
</dbReference>
<comment type="similarity">
    <text evidence="2">Belongs to the VirD4/TraG family.</text>
</comment>
<keyword evidence="9" id="KW-1185">Reference proteome</keyword>